<proteinExistence type="predicted"/>
<dbReference type="AlphaFoldDB" id="A0AA36E544"/>
<reference evidence="1" key="1">
    <citation type="submission" date="2023-04" db="EMBL/GenBank/DDBJ databases">
        <authorList>
            <person name="Vijverberg K."/>
            <person name="Xiong W."/>
            <person name="Schranz E."/>
        </authorList>
    </citation>
    <scope>NUCLEOTIDE SEQUENCE</scope>
</reference>
<dbReference type="EMBL" id="OX465080">
    <property type="protein sequence ID" value="CAI9281921.1"/>
    <property type="molecule type" value="Genomic_DNA"/>
</dbReference>
<name>A0AA36E544_LACSI</name>
<evidence type="ECO:0000313" key="3">
    <source>
        <dbReference type="Proteomes" id="UP001177003"/>
    </source>
</evidence>
<evidence type="ECO:0000313" key="2">
    <source>
        <dbReference type="EMBL" id="CAI9281921.1"/>
    </source>
</evidence>
<gene>
    <name evidence="1" type="ORF">LSALG_LOCUS21588</name>
    <name evidence="2" type="ORF">LSALG_LOCUS21589</name>
</gene>
<dbReference type="EMBL" id="OX465080">
    <property type="protein sequence ID" value="CAI9281920.1"/>
    <property type="molecule type" value="Genomic_DNA"/>
</dbReference>
<protein>
    <submittedName>
        <fullName evidence="1">Uncharacterized protein</fullName>
    </submittedName>
</protein>
<keyword evidence="3" id="KW-1185">Reference proteome</keyword>
<organism evidence="1 3">
    <name type="scientific">Lactuca saligna</name>
    <name type="common">Willowleaf lettuce</name>
    <dbReference type="NCBI Taxonomy" id="75948"/>
    <lineage>
        <taxon>Eukaryota</taxon>
        <taxon>Viridiplantae</taxon>
        <taxon>Streptophyta</taxon>
        <taxon>Embryophyta</taxon>
        <taxon>Tracheophyta</taxon>
        <taxon>Spermatophyta</taxon>
        <taxon>Magnoliopsida</taxon>
        <taxon>eudicotyledons</taxon>
        <taxon>Gunneridae</taxon>
        <taxon>Pentapetalae</taxon>
        <taxon>asterids</taxon>
        <taxon>campanulids</taxon>
        <taxon>Asterales</taxon>
        <taxon>Asteraceae</taxon>
        <taxon>Cichorioideae</taxon>
        <taxon>Cichorieae</taxon>
        <taxon>Lactucinae</taxon>
        <taxon>Lactuca</taxon>
    </lineage>
</organism>
<evidence type="ECO:0000313" key="1">
    <source>
        <dbReference type="EMBL" id="CAI9281920.1"/>
    </source>
</evidence>
<dbReference type="Proteomes" id="UP001177003">
    <property type="component" value="Chromosome 4"/>
</dbReference>
<sequence length="169" mass="19075">MNSVLINYMTIVDPKFQTGKLLTKEGAGPSKNSRTTKKTEIIIPEPNVKEMKTSKSPKTKVDEVVSKTVIKLVQHVVTEPTSVTIPSKTRVSCRLKLKYGGSPTSNVVHSEMRNLERVDHPDQTTELRINSFNSKYVGAVIELTNIQKERHTLLVMDVKKVREDVYLKL</sequence>
<accession>A0AA36E544</accession>